<dbReference type="Gene3D" id="3.20.20.370">
    <property type="entry name" value="Glycoside hydrolase/deacetylase"/>
    <property type="match status" value="1"/>
</dbReference>
<dbReference type="PROSITE" id="PS51677">
    <property type="entry name" value="NODB"/>
    <property type="match status" value="1"/>
</dbReference>
<accession>A0ABT5JHY6</accession>
<dbReference type="CDD" id="cd10917">
    <property type="entry name" value="CE4_NodB_like_6s_7s"/>
    <property type="match status" value="1"/>
</dbReference>
<dbReference type="InterPro" id="IPR050248">
    <property type="entry name" value="Polysacc_deacetylase_ArnD"/>
</dbReference>
<dbReference type="SUPFAM" id="SSF88713">
    <property type="entry name" value="Glycoside hydrolase/deacetylase"/>
    <property type="match status" value="1"/>
</dbReference>
<evidence type="ECO:0000256" key="1">
    <source>
        <dbReference type="ARBA" id="ARBA00003236"/>
    </source>
</evidence>
<dbReference type="EMBL" id="JAQQLI010000055">
    <property type="protein sequence ID" value="MDC7788899.1"/>
    <property type="molecule type" value="Genomic_DNA"/>
</dbReference>
<name>A0ABT5JHY6_RHOTP</name>
<feature type="domain" description="NodB homology" evidence="5">
    <location>
        <begin position="3"/>
        <end position="190"/>
    </location>
</feature>
<organism evidence="6 7">
    <name type="scientific">Rhodoplanes tepidamans</name>
    <name type="common">Rhodoplanes cryptolactis</name>
    <dbReference type="NCBI Taxonomy" id="200616"/>
    <lineage>
        <taxon>Bacteria</taxon>
        <taxon>Pseudomonadati</taxon>
        <taxon>Pseudomonadota</taxon>
        <taxon>Alphaproteobacteria</taxon>
        <taxon>Hyphomicrobiales</taxon>
        <taxon>Nitrobacteraceae</taxon>
        <taxon>Rhodoplanes</taxon>
    </lineage>
</organism>
<keyword evidence="7" id="KW-1185">Reference proteome</keyword>
<comment type="function">
    <text evidence="1">Is involved in generating a small heat-stable compound (Nod), an acylated oligomer of N-acetylglucosamine, that stimulates mitosis in various plant protoplasts.</text>
</comment>
<gene>
    <name evidence="6" type="ORF">PQJ73_24720</name>
</gene>
<evidence type="ECO:0000256" key="3">
    <source>
        <dbReference type="ARBA" id="ARBA00020071"/>
    </source>
</evidence>
<evidence type="ECO:0000256" key="2">
    <source>
        <dbReference type="ARBA" id="ARBA00010973"/>
    </source>
</evidence>
<dbReference type="RefSeq" id="WP_272779732.1">
    <property type="nucleotide sequence ID" value="NZ_JAQQLI010000055.1"/>
</dbReference>
<proteinExistence type="inferred from homology"/>
<dbReference type="PANTHER" id="PTHR10587">
    <property type="entry name" value="GLYCOSYL TRANSFERASE-RELATED"/>
    <property type="match status" value="1"/>
</dbReference>
<evidence type="ECO:0000256" key="4">
    <source>
        <dbReference type="ARBA" id="ARBA00032976"/>
    </source>
</evidence>
<evidence type="ECO:0000313" key="6">
    <source>
        <dbReference type="EMBL" id="MDC7788899.1"/>
    </source>
</evidence>
<sequence>MTRRVTVTFDNGPTAGVTSGVLDLLARRGIATTFFVIGRKLLDPDAAALAEAAHAAGHWIGNHTFTHSVAFGDDPDAAYAAREIEATQALIGPLAHPDRLFRPYGNSGKIGPHLLSRAAADLLARQRYTCVLWSSVPGDWRDPEGWVDRAVADVAARDWTVMVLHDIATGCLPRLAELIARLDDLGVTWTQEFPDDVVLLRAGRPVSLSATHLAEA</sequence>
<protein>
    <recommendedName>
        <fullName evidence="3">Chitooligosaccharide deacetylase</fullName>
    </recommendedName>
    <alternativeName>
        <fullName evidence="4">Nodulation protein B</fullName>
    </alternativeName>
</protein>
<comment type="similarity">
    <text evidence="2">Belongs to the polysaccharide deacetylase family.</text>
</comment>
<dbReference type="Proteomes" id="UP001165652">
    <property type="component" value="Unassembled WGS sequence"/>
</dbReference>
<evidence type="ECO:0000313" key="7">
    <source>
        <dbReference type="Proteomes" id="UP001165652"/>
    </source>
</evidence>
<dbReference type="InterPro" id="IPR002509">
    <property type="entry name" value="NODB_dom"/>
</dbReference>
<dbReference type="Pfam" id="PF01522">
    <property type="entry name" value="Polysacc_deac_1"/>
    <property type="match status" value="1"/>
</dbReference>
<reference evidence="6" key="1">
    <citation type="journal article" date="2023" name="Microbiol Resour">
        <title>Genome Sequences of Rhodoplanes serenus and Two Thermotolerant Strains, Rhodoplanes tepidamans and 'Rhodoplanes cryptolactis,' Further Refine the Genus.</title>
        <authorList>
            <person name="Rayyan A.A."/>
            <person name="Kyndt J.A."/>
        </authorList>
    </citation>
    <scope>NUCLEOTIDE SEQUENCE</scope>
    <source>
        <strain evidence="6">DSM 9987</strain>
    </source>
</reference>
<reference evidence="6" key="2">
    <citation type="submission" date="2023-02" db="EMBL/GenBank/DDBJ databases">
        <authorList>
            <person name="Rayyan A."/>
            <person name="Meyer T."/>
            <person name="Kyndt J.A."/>
        </authorList>
    </citation>
    <scope>NUCLEOTIDE SEQUENCE</scope>
    <source>
        <strain evidence="6">DSM 9987</strain>
    </source>
</reference>
<evidence type="ECO:0000259" key="5">
    <source>
        <dbReference type="PROSITE" id="PS51677"/>
    </source>
</evidence>
<dbReference type="InterPro" id="IPR011330">
    <property type="entry name" value="Glyco_hydro/deAcase_b/a-brl"/>
</dbReference>
<comment type="caution">
    <text evidence="6">The sequence shown here is derived from an EMBL/GenBank/DDBJ whole genome shotgun (WGS) entry which is preliminary data.</text>
</comment>